<organism evidence="1 2">
    <name type="scientific">Phnomibacter ginsenosidimutans</name>
    <dbReference type="NCBI Taxonomy" id="2676868"/>
    <lineage>
        <taxon>Bacteria</taxon>
        <taxon>Pseudomonadati</taxon>
        <taxon>Bacteroidota</taxon>
        <taxon>Chitinophagia</taxon>
        <taxon>Chitinophagales</taxon>
        <taxon>Chitinophagaceae</taxon>
        <taxon>Phnomibacter</taxon>
    </lineage>
</organism>
<dbReference type="Proteomes" id="UP000426027">
    <property type="component" value="Chromosome"/>
</dbReference>
<accession>A0A6I6GAQ4</accession>
<keyword evidence="2" id="KW-1185">Reference proteome</keyword>
<dbReference type="RefSeq" id="WP_157480224.1">
    <property type="nucleotide sequence ID" value="NZ_CP046566.1"/>
</dbReference>
<gene>
    <name evidence="1" type="ORF">GLV81_17865</name>
</gene>
<reference evidence="1 2" key="1">
    <citation type="submission" date="2019-11" db="EMBL/GenBank/DDBJ databases">
        <authorList>
            <person name="Im W.T."/>
        </authorList>
    </citation>
    <scope>NUCLEOTIDE SEQUENCE [LARGE SCALE GENOMIC DNA]</scope>
    <source>
        <strain evidence="1 2">SB-02</strain>
    </source>
</reference>
<proteinExistence type="predicted"/>
<dbReference type="EMBL" id="CP046566">
    <property type="protein sequence ID" value="QGW29737.1"/>
    <property type="molecule type" value="Genomic_DNA"/>
</dbReference>
<protein>
    <submittedName>
        <fullName evidence="1">Uncharacterized protein</fullName>
    </submittedName>
</protein>
<evidence type="ECO:0000313" key="2">
    <source>
        <dbReference type="Proteomes" id="UP000426027"/>
    </source>
</evidence>
<evidence type="ECO:0000313" key="1">
    <source>
        <dbReference type="EMBL" id="QGW29737.1"/>
    </source>
</evidence>
<dbReference type="KEGG" id="fls:GLV81_17865"/>
<sequence>MAARFTGIEWRILLALYFFALMQKSTKKDQAYPECLRPGRRACVSLCVAVLLNVGWWDTLFAGGLHKFEVVAGSLLPECGMAFF</sequence>
<dbReference type="AlphaFoldDB" id="A0A6I6GAQ4"/>
<name>A0A6I6GAQ4_9BACT</name>